<dbReference type="EMBL" id="CP062310">
    <property type="protein sequence ID" value="QOJ78800.1"/>
    <property type="molecule type" value="Genomic_DNA"/>
</dbReference>
<accession>A0A7L9FG70</accession>
<dbReference type="Proteomes" id="UP000594121">
    <property type="component" value="Chromosome"/>
</dbReference>
<name>A0A7L9FG70_9CREN</name>
<dbReference type="RefSeq" id="WP_192818772.1">
    <property type="nucleotide sequence ID" value="NZ_CP062310.1"/>
</dbReference>
<evidence type="ECO:0000259" key="1">
    <source>
        <dbReference type="Pfam" id="PF18930"/>
    </source>
</evidence>
<protein>
    <recommendedName>
        <fullName evidence="1">DUF5679 domain-containing protein</fullName>
    </recommendedName>
</protein>
<dbReference type="KEGG" id="thel:IG193_08640"/>
<gene>
    <name evidence="2" type="ORF">IG193_08640</name>
</gene>
<dbReference type="InterPro" id="IPR044044">
    <property type="entry name" value="DUF5679"/>
</dbReference>
<organism evidence="2 3">
    <name type="scientific">Infirmifilum lucidum</name>
    <dbReference type="NCBI Taxonomy" id="2776706"/>
    <lineage>
        <taxon>Archaea</taxon>
        <taxon>Thermoproteota</taxon>
        <taxon>Thermoprotei</taxon>
        <taxon>Thermofilales</taxon>
        <taxon>Thermofilaceae</taxon>
        <taxon>Infirmifilum</taxon>
    </lineage>
</organism>
<evidence type="ECO:0000313" key="2">
    <source>
        <dbReference type="EMBL" id="QOJ78800.1"/>
    </source>
</evidence>
<dbReference type="Pfam" id="PF18930">
    <property type="entry name" value="DUF5679"/>
    <property type="match status" value="1"/>
</dbReference>
<reference evidence="2 3" key="1">
    <citation type="submission" date="2020-10" db="EMBL/GenBank/DDBJ databases">
        <title>Thermofilum lucidum 3507LT sp. nov. a novel member of Thermofilaceae family isolated from Chile hot spring, and proposal of description order Thermofilales.</title>
        <authorList>
            <person name="Zayulina K.S."/>
            <person name="Elcheninov A.G."/>
            <person name="Toshchakov S.V."/>
            <person name="Kublanov I.V."/>
        </authorList>
    </citation>
    <scope>NUCLEOTIDE SEQUENCE [LARGE SCALE GENOMIC DNA]</scope>
    <source>
        <strain evidence="2 3">3507LT</strain>
    </source>
</reference>
<dbReference type="InParanoid" id="A0A7L9FG70"/>
<dbReference type="GeneID" id="59149958"/>
<proteinExistence type="predicted"/>
<keyword evidence="3" id="KW-1185">Reference proteome</keyword>
<sequence>MSQPKVTTYCVKCRKHMEVKNPQLMILKNGRQAYKGGVRAVLERCPTG</sequence>
<dbReference type="AlphaFoldDB" id="A0A7L9FG70"/>
<feature type="domain" description="DUF5679" evidence="1">
    <location>
        <begin position="9"/>
        <end position="36"/>
    </location>
</feature>
<evidence type="ECO:0000313" key="3">
    <source>
        <dbReference type="Proteomes" id="UP000594121"/>
    </source>
</evidence>